<evidence type="ECO:0000313" key="2">
    <source>
        <dbReference type="Proteomes" id="UP000325779"/>
    </source>
</evidence>
<reference evidence="1 2" key="1">
    <citation type="submission" date="2019-09" db="EMBL/GenBank/DDBJ databases">
        <authorList>
            <person name="Chandra G."/>
            <person name="Truman W A."/>
        </authorList>
    </citation>
    <scope>NUCLEOTIDE SEQUENCE [LARGE SCALE GENOMIC DNA]</scope>
    <source>
        <strain evidence="1">PS732</strain>
    </source>
</reference>
<accession>A0ABD7V8X8</accession>
<dbReference type="AlphaFoldDB" id="A0ABD7V8X8"/>
<sequence>MSYYWQPERLHGIWLRVTELRPLDLELQLNLQLLPRQWCIWP</sequence>
<organism evidence="1 2">
    <name type="scientific">Pseudomonas fluorescens</name>
    <dbReference type="NCBI Taxonomy" id="294"/>
    <lineage>
        <taxon>Bacteria</taxon>
        <taxon>Pseudomonadati</taxon>
        <taxon>Pseudomonadota</taxon>
        <taxon>Gammaproteobacteria</taxon>
        <taxon>Pseudomonadales</taxon>
        <taxon>Pseudomonadaceae</taxon>
        <taxon>Pseudomonas</taxon>
    </lineage>
</organism>
<name>A0ABD7V8X8_PSEFL</name>
<evidence type="ECO:0000313" key="1">
    <source>
        <dbReference type="EMBL" id="VVO45631.1"/>
    </source>
</evidence>
<protein>
    <submittedName>
        <fullName evidence="1">Uncharacterized protein</fullName>
    </submittedName>
</protein>
<comment type="caution">
    <text evidence="1">The sequence shown here is derived from an EMBL/GenBank/DDBJ whole genome shotgun (WGS) entry which is preliminary data.</text>
</comment>
<proteinExistence type="predicted"/>
<dbReference type="Proteomes" id="UP000325779">
    <property type="component" value="Unassembled WGS sequence"/>
</dbReference>
<dbReference type="EMBL" id="CABVIJ010000001">
    <property type="protein sequence ID" value="VVO45631.1"/>
    <property type="molecule type" value="Genomic_DNA"/>
</dbReference>
<gene>
    <name evidence="1" type="ORF">PS732_00029</name>
</gene>